<comment type="caution">
    <text evidence="4">The sequence shown here is derived from an EMBL/GenBank/DDBJ whole genome shotgun (WGS) entry which is preliminary data.</text>
</comment>
<feature type="region of interest" description="Disordered" evidence="1">
    <location>
        <begin position="72"/>
        <end position="135"/>
    </location>
</feature>
<dbReference type="SUPFAM" id="SSF143243">
    <property type="entry name" value="Nqo5-like"/>
    <property type="match status" value="1"/>
</dbReference>
<reference evidence="4" key="2">
    <citation type="journal article" date="2014" name="ISME J.">
        <title>Microbial stratification in low pH oxic and suboxic macroscopic growths along an acid mine drainage.</title>
        <authorList>
            <person name="Mendez-Garcia C."/>
            <person name="Mesa V."/>
            <person name="Sprenger R.R."/>
            <person name="Richter M."/>
            <person name="Diez M.S."/>
            <person name="Solano J."/>
            <person name="Bargiela R."/>
            <person name="Golyshina O.V."/>
            <person name="Manteca A."/>
            <person name="Ramos J.L."/>
            <person name="Gallego J.R."/>
            <person name="Llorente I."/>
            <person name="Martins Dos Santos V.A."/>
            <person name="Jensen O.N."/>
            <person name="Pelaez A.I."/>
            <person name="Sanchez J."/>
            <person name="Ferrer M."/>
        </authorList>
    </citation>
    <scope>NUCLEOTIDE SEQUENCE</scope>
</reference>
<organism evidence="4">
    <name type="scientific">mine drainage metagenome</name>
    <dbReference type="NCBI Taxonomy" id="410659"/>
    <lineage>
        <taxon>unclassified sequences</taxon>
        <taxon>metagenomes</taxon>
        <taxon>ecological metagenomes</taxon>
    </lineage>
</organism>
<dbReference type="Pfam" id="PF00329">
    <property type="entry name" value="Complex1_30kDa"/>
    <property type="match status" value="1"/>
</dbReference>
<evidence type="ECO:0000259" key="3">
    <source>
        <dbReference type="Pfam" id="PF00329"/>
    </source>
</evidence>
<reference evidence="4" key="1">
    <citation type="submission" date="2013-08" db="EMBL/GenBank/DDBJ databases">
        <authorList>
            <person name="Mendez C."/>
            <person name="Richter M."/>
            <person name="Ferrer M."/>
            <person name="Sanchez J."/>
        </authorList>
    </citation>
    <scope>NUCLEOTIDE SEQUENCE</scope>
</reference>
<dbReference type="GO" id="GO:0016491">
    <property type="term" value="F:oxidoreductase activity"/>
    <property type="evidence" value="ECO:0007669"/>
    <property type="project" value="UniProtKB-KW"/>
</dbReference>
<dbReference type="Gene3D" id="3.30.460.80">
    <property type="entry name" value="NADH:ubiquinone oxidoreductase, 30kDa subunit"/>
    <property type="match status" value="1"/>
</dbReference>
<feature type="non-terminal residue" evidence="4">
    <location>
        <position position="317"/>
    </location>
</feature>
<dbReference type="GO" id="GO:0008137">
    <property type="term" value="F:NADH dehydrogenase (ubiquinone) activity"/>
    <property type="evidence" value="ECO:0007669"/>
    <property type="project" value="InterPro"/>
</dbReference>
<name>T1BU36_9ZZZZ</name>
<feature type="compositionally biased region" description="Basic and acidic residues" evidence="1">
    <location>
        <begin position="126"/>
        <end position="135"/>
    </location>
</feature>
<dbReference type="AlphaFoldDB" id="T1BU36"/>
<keyword evidence="2" id="KW-0812">Transmembrane</keyword>
<protein>
    <submittedName>
        <fullName evidence="4">Secreted protein containing NADH:ubiquinone oxidoreductase, 30 kDa subunit domain protein</fullName>
        <ecNumber evidence="4">1.6.-.-</ecNumber>
    </submittedName>
</protein>
<accession>T1BU36</accession>
<evidence type="ECO:0000256" key="2">
    <source>
        <dbReference type="SAM" id="Phobius"/>
    </source>
</evidence>
<feature type="transmembrane region" description="Helical" evidence="2">
    <location>
        <begin position="22"/>
        <end position="48"/>
    </location>
</feature>
<evidence type="ECO:0000256" key="1">
    <source>
        <dbReference type="SAM" id="MobiDB-lite"/>
    </source>
</evidence>
<dbReference type="EC" id="1.6.-.-" evidence="4"/>
<dbReference type="PANTHER" id="PTHR43485:SF1">
    <property type="entry name" value="FORMATE HYDROGENLYASE SUBUNIT 5-RELATED"/>
    <property type="match status" value="1"/>
</dbReference>
<proteinExistence type="predicted"/>
<sequence length="317" mass="33991">PPFSVFASEFVILSAGFSSGNVWAAVLLLIALAIVFAGLVGHLIHLLFGKAPHLRYRPGLYRGLRVHARGGGAHLPGGRHRPLPARSALGPPPQREPVGERMTTVPTEGEEVDPAPPTATAAPEADPQRRTRAEEEAALTQLGLRPRAWSAGEGLWWVSVPPGRWVSACEEMRSKLGLPLSTLFAEDAADRHGGLRVHAVFLGTDPSPGVHLACELEERPPRIPSLTGTIPYVTAFEREAAEMFGVEFEGATDLRPLLLHETHPHPPMRKGPPAAPSGVRSPYAFPPVEGEGVYEVPVGPVHAGVIEPGHFRFQVLG</sequence>
<dbReference type="InterPro" id="IPR052197">
    <property type="entry name" value="ComplexI_49kDa-like"/>
</dbReference>
<dbReference type="InterPro" id="IPR037232">
    <property type="entry name" value="NADH_quin_OxRdtase_su_C/D-like"/>
</dbReference>
<keyword evidence="2" id="KW-0472">Membrane</keyword>
<dbReference type="EMBL" id="AUZZ01003535">
    <property type="protein sequence ID" value="EQD56684.1"/>
    <property type="molecule type" value="Genomic_DNA"/>
</dbReference>
<dbReference type="InterPro" id="IPR001268">
    <property type="entry name" value="NADH_UbQ_OxRdtase_30kDa_su"/>
</dbReference>
<feature type="non-terminal residue" evidence="4">
    <location>
        <position position="1"/>
    </location>
</feature>
<keyword evidence="4" id="KW-0830">Ubiquinone</keyword>
<evidence type="ECO:0000313" key="4">
    <source>
        <dbReference type="EMBL" id="EQD56684.1"/>
    </source>
</evidence>
<gene>
    <name evidence="4" type="ORF">B2A_05139</name>
</gene>
<keyword evidence="4" id="KW-0560">Oxidoreductase</keyword>
<dbReference type="PANTHER" id="PTHR43485">
    <property type="entry name" value="HYDROGENASE-4 COMPONENT G"/>
    <property type="match status" value="1"/>
</dbReference>
<feature type="domain" description="NADH:ubiquinone oxidoreductase 30kDa subunit" evidence="3">
    <location>
        <begin position="158"/>
        <end position="273"/>
    </location>
</feature>
<keyword evidence="2" id="KW-1133">Transmembrane helix</keyword>